<sequence>MNHHTLDLGGLVEATRPGPRTAELRRRGIDTTTGAVLCTACLVGTWPLGIYRQSQTLCDACRAVDVAVAERAGLPDGTAAGRFPDGKGRFGGLHDLADPDWEPIRRAHAYRRSLLERVFVQARALDLTRLVERRPGLPPRELVRVDDLRRHDLLVAEPEARVTRFARWTAALDPAGYAARADVLADVVPLARTLRLAERDARRRRARRDLERVAREAVAAPRAVLDAVRQVVAAERPVR</sequence>
<gene>
    <name evidence="1" type="ORF">ATJ88_2983</name>
</gene>
<keyword evidence="2" id="KW-1185">Reference proteome</keyword>
<evidence type="ECO:0000313" key="1">
    <source>
        <dbReference type="EMBL" id="PFG44263.1"/>
    </source>
</evidence>
<proteinExistence type="predicted"/>
<dbReference type="RefSeq" id="WP_098464493.1">
    <property type="nucleotide sequence ID" value="NZ_PDJJ01000001.1"/>
</dbReference>
<accession>A0A2A9EZT9</accession>
<evidence type="ECO:0000313" key="2">
    <source>
        <dbReference type="Proteomes" id="UP000224130"/>
    </source>
</evidence>
<comment type="caution">
    <text evidence="1">The sequence shown here is derived from an EMBL/GenBank/DDBJ whole genome shotgun (WGS) entry which is preliminary data.</text>
</comment>
<dbReference type="OrthoDB" id="5147780at2"/>
<dbReference type="AlphaFoldDB" id="A0A2A9EZT9"/>
<dbReference type="Proteomes" id="UP000224130">
    <property type="component" value="Unassembled WGS sequence"/>
</dbReference>
<organism evidence="1 2">
    <name type="scientific">Isoptericola jiangsuensis</name>
    <dbReference type="NCBI Taxonomy" id="548579"/>
    <lineage>
        <taxon>Bacteria</taxon>
        <taxon>Bacillati</taxon>
        <taxon>Actinomycetota</taxon>
        <taxon>Actinomycetes</taxon>
        <taxon>Micrococcales</taxon>
        <taxon>Promicromonosporaceae</taxon>
        <taxon>Isoptericola</taxon>
    </lineage>
</organism>
<name>A0A2A9EZT9_9MICO</name>
<reference evidence="1 2" key="1">
    <citation type="submission" date="2017-10" db="EMBL/GenBank/DDBJ databases">
        <title>Sequencing the genomes of 1000 actinobacteria strains.</title>
        <authorList>
            <person name="Klenk H.-P."/>
        </authorList>
    </citation>
    <scope>NUCLEOTIDE SEQUENCE [LARGE SCALE GENOMIC DNA]</scope>
    <source>
        <strain evidence="1 2">DSM 21863</strain>
    </source>
</reference>
<protein>
    <submittedName>
        <fullName evidence="1">Uncharacterized protein</fullName>
    </submittedName>
</protein>
<dbReference type="EMBL" id="PDJJ01000001">
    <property type="protein sequence ID" value="PFG44263.1"/>
    <property type="molecule type" value="Genomic_DNA"/>
</dbReference>